<accession>A0A2M7AX69</accession>
<proteinExistence type="predicted"/>
<dbReference type="EMBL" id="PEVY01000040">
    <property type="protein sequence ID" value="PIU75228.1"/>
    <property type="molecule type" value="Genomic_DNA"/>
</dbReference>
<dbReference type="AlphaFoldDB" id="A0A2M7AX69"/>
<evidence type="ECO:0000313" key="1">
    <source>
        <dbReference type="EMBL" id="PIU75228.1"/>
    </source>
</evidence>
<gene>
    <name evidence="1" type="ORF">COS76_01855</name>
</gene>
<name>A0A2M7AX69_9BACT</name>
<evidence type="ECO:0000313" key="2">
    <source>
        <dbReference type="Proteomes" id="UP000228775"/>
    </source>
</evidence>
<reference evidence="2" key="1">
    <citation type="submission" date="2017-09" db="EMBL/GenBank/DDBJ databases">
        <title>Depth-based differentiation of microbial function through sediment-hosted aquifers and enrichment of novel symbionts in the deep terrestrial subsurface.</title>
        <authorList>
            <person name="Probst A.J."/>
            <person name="Ladd B."/>
            <person name="Jarett J.K."/>
            <person name="Geller-Mcgrath D.E."/>
            <person name="Sieber C.M.K."/>
            <person name="Emerson J.B."/>
            <person name="Anantharaman K."/>
            <person name="Thomas B.C."/>
            <person name="Malmstrom R."/>
            <person name="Stieglmeier M."/>
            <person name="Klingl A."/>
            <person name="Woyke T."/>
            <person name="Ryan C.M."/>
            <person name="Banfield J.F."/>
        </authorList>
    </citation>
    <scope>NUCLEOTIDE SEQUENCE [LARGE SCALE GENOMIC DNA]</scope>
</reference>
<comment type="caution">
    <text evidence="1">The sequence shown here is derived from an EMBL/GenBank/DDBJ whole genome shotgun (WGS) entry which is preliminary data.</text>
</comment>
<sequence>MRFICHQAEISWHHIIYQLLTLHCQTNDLKEKKFLQKSILRAWRQHKKDGIHDNVMYVGLARNLGILY</sequence>
<dbReference type="Proteomes" id="UP000228775">
    <property type="component" value="Unassembled WGS sequence"/>
</dbReference>
<organism evidence="1 2">
    <name type="scientific">Candidatus Portnoybacteria bacterium CG06_land_8_20_14_3_00_39_12</name>
    <dbReference type="NCBI Taxonomy" id="1974809"/>
    <lineage>
        <taxon>Bacteria</taxon>
        <taxon>Candidatus Portnoyibacteriota</taxon>
    </lineage>
</organism>
<protein>
    <submittedName>
        <fullName evidence="1">Uncharacterized protein</fullName>
    </submittedName>
</protein>